<dbReference type="Proteomes" id="UP001063350">
    <property type="component" value="Chromosome"/>
</dbReference>
<dbReference type="Gene3D" id="3.40.50.300">
    <property type="entry name" value="P-loop containing nucleotide triphosphate hydrolases"/>
    <property type="match status" value="1"/>
</dbReference>
<dbReference type="SUPFAM" id="SSF52540">
    <property type="entry name" value="P-loop containing nucleoside triphosphate hydrolases"/>
    <property type="match status" value="1"/>
</dbReference>
<reference evidence="5" key="1">
    <citation type="submission" date="2020-12" db="EMBL/GenBank/DDBJ databases">
        <title>Desulfobium dissulfuricans gen. nov., sp. nov., a novel mesophilic, sulfate-reducing bacterium isolated from a deep-sea hydrothermal vent.</title>
        <authorList>
            <person name="Hashimoto Y."/>
            <person name="Tame A."/>
            <person name="Sawayama S."/>
            <person name="Miyazaki J."/>
            <person name="Takai K."/>
            <person name="Nakagawa S."/>
        </authorList>
    </citation>
    <scope>NUCLEOTIDE SEQUENCE</scope>
    <source>
        <strain evidence="5">GF1</strain>
    </source>
</reference>
<dbReference type="EMBL" id="AP024233">
    <property type="protein sequence ID" value="BCO10378.1"/>
    <property type="molecule type" value="Genomic_DNA"/>
</dbReference>
<evidence type="ECO:0000256" key="1">
    <source>
        <dbReference type="ARBA" id="ARBA00022448"/>
    </source>
</evidence>
<dbReference type="GO" id="GO:0042626">
    <property type="term" value="F:ATPase-coupled transmembrane transporter activity"/>
    <property type="evidence" value="ECO:0007669"/>
    <property type="project" value="TreeGrafter"/>
</dbReference>
<dbReference type="GO" id="GO:0043190">
    <property type="term" value="C:ATP-binding cassette (ABC) transporter complex"/>
    <property type="evidence" value="ECO:0007669"/>
    <property type="project" value="TreeGrafter"/>
</dbReference>
<dbReference type="KEGG" id="ddu:GF1_27540"/>
<dbReference type="GO" id="GO:0005524">
    <property type="term" value="F:ATP binding"/>
    <property type="evidence" value="ECO:0007669"/>
    <property type="project" value="UniProtKB-KW"/>
</dbReference>
<accession>A0A915XLA0</accession>
<dbReference type="AlphaFoldDB" id="A0A915XLA0"/>
<proteinExistence type="predicted"/>
<name>A0A915XLA0_9BACT</name>
<gene>
    <name evidence="5" type="ORF">GF1_27540</name>
</gene>
<dbReference type="InterPro" id="IPR015856">
    <property type="entry name" value="ABC_transpr_CbiO/EcfA_su"/>
</dbReference>
<dbReference type="PANTHER" id="PTHR43553">
    <property type="entry name" value="HEAVY METAL TRANSPORTER"/>
    <property type="match status" value="1"/>
</dbReference>
<dbReference type="RefSeq" id="WP_326491561.1">
    <property type="nucleotide sequence ID" value="NZ_AP024233.1"/>
</dbReference>
<feature type="domain" description="ABC transporter" evidence="4">
    <location>
        <begin position="22"/>
        <end position="96"/>
    </location>
</feature>
<dbReference type="PANTHER" id="PTHR43553:SF24">
    <property type="entry name" value="ENERGY-COUPLING FACTOR TRANSPORTER ATP-BINDING PROTEIN ECFA1"/>
    <property type="match status" value="1"/>
</dbReference>
<dbReference type="InterPro" id="IPR050095">
    <property type="entry name" value="ECF_ABC_transporter_ATP-bd"/>
</dbReference>
<keyword evidence="6" id="KW-1185">Reference proteome</keyword>
<sequence length="107" mass="11728">MAPLLELVDISFSYPGADRPVLDRINLTLSQGQRVGLIGPNGCGKTSLFHVIMGLLQPTSGKILFKGRPVTSREDFRQVREKIGLLFQDADDQLFSPTVIEDVAFGP</sequence>
<organism evidence="5 6">
    <name type="scientific">Desulfolithobacter dissulfuricans</name>
    <dbReference type="NCBI Taxonomy" id="2795293"/>
    <lineage>
        <taxon>Bacteria</taxon>
        <taxon>Pseudomonadati</taxon>
        <taxon>Thermodesulfobacteriota</taxon>
        <taxon>Desulfobulbia</taxon>
        <taxon>Desulfobulbales</taxon>
        <taxon>Desulfobulbaceae</taxon>
        <taxon>Desulfolithobacter</taxon>
    </lineage>
</organism>
<evidence type="ECO:0000313" key="5">
    <source>
        <dbReference type="EMBL" id="BCO10378.1"/>
    </source>
</evidence>
<keyword evidence="2" id="KW-0547">Nucleotide-binding</keyword>
<keyword evidence="3" id="KW-0067">ATP-binding</keyword>
<dbReference type="CDD" id="cd03225">
    <property type="entry name" value="ABC_cobalt_CbiO_domain1"/>
    <property type="match status" value="1"/>
</dbReference>
<dbReference type="GO" id="GO:0016887">
    <property type="term" value="F:ATP hydrolysis activity"/>
    <property type="evidence" value="ECO:0007669"/>
    <property type="project" value="InterPro"/>
</dbReference>
<dbReference type="InterPro" id="IPR003439">
    <property type="entry name" value="ABC_transporter-like_ATP-bd"/>
</dbReference>
<dbReference type="Pfam" id="PF00005">
    <property type="entry name" value="ABC_tran"/>
    <property type="match status" value="1"/>
</dbReference>
<protein>
    <recommendedName>
        <fullName evidence="4">ABC transporter domain-containing protein</fullName>
    </recommendedName>
</protein>
<evidence type="ECO:0000259" key="4">
    <source>
        <dbReference type="Pfam" id="PF00005"/>
    </source>
</evidence>
<evidence type="ECO:0000256" key="3">
    <source>
        <dbReference type="ARBA" id="ARBA00022840"/>
    </source>
</evidence>
<evidence type="ECO:0000313" key="6">
    <source>
        <dbReference type="Proteomes" id="UP001063350"/>
    </source>
</evidence>
<evidence type="ECO:0000256" key="2">
    <source>
        <dbReference type="ARBA" id="ARBA00022741"/>
    </source>
</evidence>
<dbReference type="InterPro" id="IPR027417">
    <property type="entry name" value="P-loop_NTPase"/>
</dbReference>
<keyword evidence="1" id="KW-0813">Transport</keyword>